<name>A0AAD4LB32_9AGAM</name>
<evidence type="ECO:0000313" key="2">
    <source>
        <dbReference type="EMBL" id="KAH8987266.1"/>
    </source>
</evidence>
<dbReference type="Proteomes" id="UP001201163">
    <property type="component" value="Unassembled WGS sequence"/>
</dbReference>
<keyword evidence="3" id="KW-1185">Reference proteome</keyword>
<protein>
    <submittedName>
        <fullName evidence="2">Uncharacterized protein</fullName>
    </submittedName>
</protein>
<gene>
    <name evidence="2" type="ORF">EDB92DRAFT_1817953</name>
</gene>
<dbReference type="EMBL" id="JAKELL010000048">
    <property type="protein sequence ID" value="KAH8987266.1"/>
    <property type="molecule type" value="Genomic_DNA"/>
</dbReference>
<feature type="region of interest" description="Disordered" evidence="1">
    <location>
        <begin position="136"/>
        <end position="156"/>
    </location>
</feature>
<proteinExistence type="predicted"/>
<accession>A0AAD4LB32</accession>
<evidence type="ECO:0000256" key="1">
    <source>
        <dbReference type="SAM" id="MobiDB-lite"/>
    </source>
</evidence>
<dbReference type="AlphaFoldDB" id="A0AAD4LB32"/>
<organism evidence="2 3">
    <name type="scientific">Lactarius akahatsu</name>
    <dbReference type="NCBI Taxonomy" id="416441"/>
    <lineage>
        <taxon>Eukaryota</taxon>
        <taxon>Fungi</taxon>
        <taxon>Dikarya</taxon>
        <taxon>Basidiomycota</taxon>
        <taxon>Agaricomycotina</taxon>
        <taxon>Agaricomycetes</taxon>
        <taxon>Russulales</taxon>
        <taxon>Russulaceae</taxon>
        <taxon>Lactarius</taxon>
    </lineage>
</organism>
<sequence length="298" mass="33139">MSSNTSFPYSVTSVNSRKSRKNVLYPRRVHPPPAIAVLPECILTWEVRYLCATLLPRSETRLLPAGIVLLKSLGKERDLSQRENEETHHCSELFIVLTREILLKDAVGIEDLEGPCKLLHLTFRDILFKSGAFADTSTTSNPSETGLRRTPRADTQGPERVTRLLRALLSVLDAFEAALDMVVPPAVNDEALREHRHQVSLGFSVVRDLTMDQYRKLLGQTLAPTHLFQGLLGVEEAATNSRMISSRDGRESIGVAAQGRAESDVAEVREVDALQQRIEGSQVGGLSTNYHDRRGFRS</sequence>
<reference evidence="2" key="1">
    <citation type="submission" date="2022-01" db="EMBL/GenBank/DDBJ databases">
        <title>Comparative genomics reveals a dynamic genome evolution in the ectomycorrhizal milk-cap (Lactarius) mushrooms.</title>
        <authorList>
            <consortium name="DOE Joint Genome Institute"/>
            <person name="Lebreton A."/>
            <person name="Tang N."/>
            <person name="Kuo A."/>
            <person name="LaButti K."/>
            <person name="Drula E."/>
            <person name="Barry K."/>
            <person name="Clum A."/>
            <person name="Lipzen A."/>
            <person name="Mousain D."/>
            <person name="Ng V."/>
            <person name="Wang R."/>
            <person name="Wang X."/>
            <person name="Dai Y."/>
            <person name="Henrissat B."/>
            <person name="Grigoriev I.V."/>
            <person name="Guerin-Laguette A."/>
            <person name="Yu F."/>
            <person name="Martin F.M."/>
        </authorList>
    </citation>
    <scope>NUCLEOTIDE SEQUENCE</scope>
    <source>
        <strain evidence="2">QP</strain>
    </source>
</reference>
<comment type="caution">
    <text evidence="2">The sequence shown here is derived from an EMBL/GenBank/DDBJ whole genome shotgun (WGS) entry which is preliminary data.</text>
</comment>
<evidence type="ECO:0000313" key="3">
    <source>
        <dbReference type="Proteomes" id="UP001201163"/>
    </source>
</evidence>